<name>A0A5N5H6Z6_9ROSA</name>
<accession>A0A5N5H6Z6</accession>
<reference evidence="2 3" key="1">
    <citation type="submission" date="2019-09" db="EMBL/GenBank/DDBJ databases">
        <authorList>
            <person name="Ou C."/>
        </authorList>
    </citation>
    <scope>NUCLEOTIDE SEQUENCE [LARGE SCALE GENOMIC DNA]</scope>
    <source>
        <strain evidence="2">S2</strain>
        <tissue evidence="2">Leaf</tissue>
    </source>
</reference>
<reference evidence="2 3" key="2">
    <citation type="submission" date="2019-11" db="EMBL/GenBank/DDBJ databases">
        <title>A de novo genome assembly of a pear dwarfing rootstock.</title>
        <authorList>
            <person name="Wang F."/>
            <person name="Wang J."/>
            <person name="Li S."/>
            <person name="Zhang Y."/>
            <person name="Fang M."/>
            <person name="Ma L."/>
            <person name="Zhao Y."/>
            <person name="Jiang S."/>
        </authorList>
    </citation>
    <scope>NUCLEOTIDE SEQUENCE [LARGE SCALE GENOMIC DNA]</scope>
    <source>
        <strain evidence="2">S2</strain>
        <tissue evidence="2">Leaf</tissue>
    </source>
</reference>
<evidence type="ECO:0000313" key="2">
    <source>
        <dbReference type="EMBL" id="KAB2623745.1"/>
    </source>
</evidence>
<dbReference type="EMBL" id="SMOL01000192">
    <property type="protein sequence ID" value="KAB2623745.1"/>
    <property type="molecule type" value="Genomic_DNA"/>
</dbReference>
<sequence length="119" mass="14086">MIRSIKLQNQRSNFSTNSTSINEWHQKCLEMESTLVALQQQLNKVLCKLEKHKTKHFQEECDSAFYDGFDKFPSYLYRVRLSYDWDYIMASLVEDIVKDGGEYTEHKYVKVAHNIPKDA</sequence>
<keyword evidence="3" id="KW-1185">Reference proteome</keyword>
<organism evidence="2 3">
    <name type="scientific">Pyrus ussuriensis x Pyrus communis</name>
    <dbReference type="NCBI Taxonomy" id="2448454"/>
    <lineage>
        <taxon>Eukaryota</taxon>
        <taxon>Viridiplantae</taxon>
        <taxon>Streptophyta</taxon>
        <taxon>Embryophyta</taxon>
        <taxon>Tracheophyta</taxon>
        <taxon>Spermatophyta</taxon>
        <taxon>Magnoliopsida</taxon>
        <taxon>eudicotyledons</taxon>
        <taxon>Gunneridae</taxon>
        <taxon>Pentapetalae</taxon>
        <taxon>rosids</taxon>
        <taxon>fabids</taxon>
        <taxon>Rosales</taxon>
        <taxon>Rosaceae</taxon>
        <taxon>Amygdaloideae</taxon>
        <taxon>Maleae</taxon>
        <taxon>Pyrus</taxon>
    </lineage>
</organism>
<evidence type="ECO:0000256" key="1">
    <source>
        <dbReference type="SAM" id="Coils"/>
    </source>
</evidence>
<comment type="caution">
    <text evidence="2">The sequence shown here is derived from an EMBL/GenBank/DDBJ whole genome shotgun (WGS) entry which is preliminary data.</text>
</comment>
<gene>
    <name evidence="2" type="ORF">D8674_037606</name>
</gene>
<keyword evidence="1" id="KW-0175">Coiled coil</keyword>
<feature type="coiled-coil region" evidence="1">
    <location>
        <begin position="21"/>
        <end position="55"/>
    </location>
</feature>
<evidence type="ECO:0000313" key="3">
    <source>
        <dbReference type="Proteomes" id="UP000327157"/>
    </source>
</evidence>
<protein>
    <submittedName>
        <fullName evidence="2">Uncharacterized protein</fullName>
    </submittedName>
</protein>
<dbReference type="Proteomes" id="UP000327157">
    <property type="component" value="Unassembled WGS sequence"/>
</dbReference>
<dbReference type="AlphaFoldDB" id="A0A5N5H6Z6"/>
<proteinExistence type="predicted"/>